<evidence type="ECO:0000259" key="9">
    <source>
        <dbReference type="PROSITE" id="PS50893"/>
    </source>
</evidence>
<evidence type="ECO:0000256" key="7">
    <source>
        <dbReference type="ARBA" id="ARBA00023251"/>
    </source>
</evidence>
<dbReference type="PROSITE" id="PS50893">
    <property type="entry name" value="ABC_TRANSPORTER_2"/>
    <property type="match status" value="1"/>
</dbReference>
<dbReference type="FunFam" id="3.40.50.300:FF:000032">
    <property type="entry name" value="Export ABC transporter ATP-binding protein"/>
    <property type="match status" value="1"/>
</dbReference>
<evidence type="ECO:0000256" key="4">
    <source>
        <dbReference type="ARBA" id="ARBA00022741"/>
    </source>
</evidence>
<evidence type="ECO:0000256" key="2">
    <source>
        <dbReference type="ARBA" id="ARBA00022475"/>
    </source>
</evidence>
<evidence type="ECO:0000256" key="1">
    <source>
        <dbReference type="ARBA" id="ARBA00022448"/>
    </source>
</evidence>
<dbReference type="InterPro" id="IPR027417">
    <property type="entry name" value="P-loop_NTPase"/>
</dbReference>
<dbReference type="InterPro" id="IPR003439">
    <property type="entry name" value="ABC_transporter-like_ATP-bd"/>
</dbReference>
<dbReference type="GO" id="GO:0046677">
    <property type="term" value="P:response to antibiotic"/>
    <property type="evidence" value="ECO:0007669"/>
    <property type="project" value="UniProtKB-KW"/>
</dbReference>
<dbReference type="GO" id="GO:0016887">
    <property type="term" value="F:ATP hydrolysis activity"/>
    <property type="evidence" value="ECO:0007669"/>
    <property type="project" value="InterPro"/>
</dbReference>
<dbReference type="CDD" id="cd03255">
    <property type="entry name" value="ABC_MJ0796_LolCDE_FtsE"/>
    <property type="match status" value="1"/>
</dbReference>
<dbReference type="InterPro" id="IPR017871">
    <property type="entry name" value="ABC_transporter-like_CS"/>
</dbReference>
<keyword evidence="11" id="KW-1185">Reference proteome</keyword>
<comment type="similarity">
    <text evidence="8">Belongs to the ABC transporter superfamily. Macrolide exporter (TC 3.A.1.122) family.</text>
</comment>
<comment type="caution">
    <text evidence="10">The sequence shown here is derived from an EMBL/GenBank/DDBJ whole genome shotgun (WGS) entry which is preliminary data.</text>
</comment>
<feature type="domain" description="ABC transporter" evidence="9">
    <location>
        <begin position="5"/>
        <end position="237"/>
    </location>
</feature>
<accession>A0A7W8HGD9</accession>
<dbReference type="InterPro" id="IPR017911">
    <property type="entry name" value="MacB-like_ATP-bd"/>
</dbReference>
<dbReference type="Gene3D" id="3.40.50.300">
    <property type="entry name" value="P-loop containing nucleotide triphosphate hydrolases"/>
    <property type="match status" value="1"/>
</dbReference>
<keyword evidence="7" id="KW-0046">Antibiotic resistance</keyword>
<keyword evidence="1" id="KW-0813">Transport</keyword>
<proteinExistence type="inferred from homology"/>
<dbReference type="SUPFAM" id="SSF52540">
    <property type="entry name" value="P-loop containing nucleoside triphosphate hydrolases"/>
    <property type="match status" value="1"/>
</dbReference>
<dbReference type="GO" id="GO:0022857">
    <property type="term" value="F:transmembrane transporter activity"/>
    <property type="evidence" value="ECO:0007669"/>
    <property type="project" value="UniProtKB-ARBA"/>
</dbReference>
<keyword evidence="3" id="KW-0997">Cell inner membrane</keyword>
<evidence type="ECO:0000256" key="6">
    <source>
        <dbReference type="ARBA" id="ARBA00022989"/>
    </source>
</evidence>
<evidence type="ECO:0000313" key="11">
    <source>
        <dbReference type="Proteomes" id="UP000532440"/>
    </source>
</evidence>
<dbReference type="Proteomes" id="UP000532440">
    <property type="component" value="Unassembled WGS sequence"/>
</dbReference>
<reference evidence="10 11" key="1">
    <citation type="submission" date="2020-08" db="EMBL/GenBank/DDBJ databases">
        <title>Genomic Encyclopedia of Type Strains, Phase IV (KMG-IV): sequencing the most valuable type-strain genomes for metagenomic binning, comparative biology and taxonomic classification.</title>
        <authorList>
            <person name="Goeker M."/>
        </authorList>
    </citation>
    <scope>NUCLEOTIDE SEQUENCE [LARGE SCALE GENOMIC DNA]</scope>
    <source>
        <strain evidence="10 11">DSM 29781</strain>
    </source>
</reference>
<dbReference type="Pfam" id="PF00005">
    <property type="entry name" value="ABC_tran"/>
    <property type="match status" value="1"/>
</dbReference>
<sequence>MTHIIRTRSLSKHYAMGDTVVHALREVSVDIAAGEFVAVMGPSGSGKSTFMNLVGCLDRPDSGRYELAGEAVEGLDEDRLAAIRNRRIGFVFQQFNLLARTSALENVELPLLYGGLARRERLERARRRLDQVGLGDRVDHHPRQLSGGQQQRVAIARALVNDPVLVLADEPTGALDSRTSVEVMALLQSLNRDGITVVLVTHEADIAAFAGRVLSFRDGAIVSDARQEPRDAAALRAAG</sequence>
<evidence type="ECO:0000256" key="3">
    <source>
        <dbReference type="ARBA" id="ARBA00022519"/>
    </source>
</evidence>
<keyword evidence="5 10" id="KW-0067">ATP-binding</keyword>
<name>A0A7W8HGD9_9BURK</name>
<keyword evidence="4" id="KW-0547">Nucleotide-binding</keyword>
<evidence type="ECO:0000256" key="8">
    <source>
        <dbReference type="ARBA" id="ARBA00038388"/>
    </source>
</evidence>
<dbReference type="GO" id="GO:0005524">
    <property type="term" value="F:ATP binding"/>
    <property type="evidence" value="ECO:0007669"/>
    <property type="project" value="UniProtKB-KW"/>
</dbReference>
<dbReference type="AlphaFoldDB" id="A0A7W8HGD9"/>
<dbReference type="InterPro" id="IPR015854">
    <property type="entry name" value="ABC_transpr_LolD-like"/>
</dbReference>
<dbReference type="InterPro" id="IPR003593">
    <property type="entry name" value="AAA+_ATPase"/>
</dbReference>
<keyword evidence="6" id="KW-0812">Transmembrane</keyword>
<dbReference type="PROSITE" id="PS00211">
    <property type="entry name" value="ABC_TRANSPORTER_1"/>
    <property type="match status" value="1"/>
</dbReference>
<keyword evidence="6" id="KW-1133">Transmembrane helix</keyword>
<dbReference type="GO" id="GO:0005886">
    <property type="term" value="C:plasma membrane"/>
    <property type="evidence" value="ECO:0007669"/>
    <property type="project" value="TreeGrafter"/>
</dbReference>
<evidence type="ECO:0000313" key="10">
    <source>
        <dbReference type="EMBL" id="MBB5271607.1"/>
    </source>
</evidence>
<dbReference type="GO" id="GO:0098796">
    <property type="term" value="C:membrane protein complex"/>
    <property type="evidence" value="ECO:0007669"/>
    <property type="project" value="UniProtKB-ARBA"/>
</dbReference>
<organism evidence="10 11">
    <name type="scientific">Quisquiliibacterium transsilvanicum</name>
    <dbReference type="NCBI Taxonomy" id="1549638"/>
    <lineage>
        <taxon>Bacteria</taxon>
        <taxon>Pseudomonadati</taxon>
        <taxon>Pseudomonadota</taxon>
        <taxon>Betaproteobacteria</taxon>
        <taxon>Burkholderiales</taxon>
        <taxon>Burkholderiaceae</taxon>
        <taxon>Quisquiliibacterium</taxon>
    </lineage>
</organism>
<gene>
    <name evidence="10" type="ORF">HNQ70_001617</name>
</gene>
<keyword evidence="6" id="KW-0472">Membrane</keyword>
<dbReference type="RefSeq" id="WP_183966127.1">
    <property type="nucleotide sequence ID" value="NZ_BAABEW010000001.1"/>
</dbReference>
<dbReference type="PANTHER" id="PTHR24220:SF86">
    <property type="entry name" value="ABC TRANSPORTER ABCH.1"/>
    <property type="match status" value="1"/>
</dbReference>
<protein>
    <submittedName>
        <fullName evidence="10">Putative ABC transport system ATP-binding protein</fullName>
    </submittedName>
</protein>
<dbReference type="SMART" id="SM00382">
    <property type="entry name" value="AAA"/>
    <property type="match status" value="1"/>
</dbReference>
<dbReference type="PANTHER" id="PTHR24220">
    <property type="entry name" value="IMPORT ATP-BINDING PROTEIN"/>
    <property type="match status" value="1"/>
</dbReference>
<keyword evidence="2" id="KW-1003">Cell membrane</keyword>
<evidence type="ECO:0000256" key="5">
    <source>
        <dbReference type="ARBA" id="ARBA00022840"/>
    </source>
</evidence>
<dbReference type="EMBL" id="JACHGB010000003">
    <property type="protein sequence ID" value="MBB5271607.1"/>
    <property type="molecule type" value="Genomic_DNA"/>
</dbReference>